<reference evidence="2 3" key="1">
    <citation type="submission" date="2024-01" db="EMBL/GenBank/DDBJ databases">
        <title>Genome assemblies of Stephania.</title>
        <authorList>
            <person name="Yang L."/>
        </authorList>
    </citation>
    <scope>NUCLEOTIDE SEQUENCE [LARGE SCALE GENOMIC DNA]</scope>
    <source>
        <strain evidence="2">JXDWG</strain>
        <tissue evidence="2">Leaf</tissue>
    </source>
</reference>
<evidence type="ECO:0000313" key="2">
    <source>
        <dbReference type="EMBL" id="KAK9149133.1"/>
    </source>
</evidence>
<feature type="region of interest" description="Disordered" evidence="1">
    <location>
        <begin position="57"/>
        <end position="111"/>
    </location>
</feature>
<gene>
    <name evidence="2" type="ORF">Scep_007890</name>
</gene>
<dbReference type="Proteomes" id="UP001419268">
    <property type="component" value="Unassembled WGS sequence"/>
</dbReference>
<proteinExistence type="predicted"/>
<dbReference type="AlphaFoldDB" id="A0AAP0KCG9"/>
<dbReference type="EMBL" id="JBBNAG010000003">
    <property type="protein sequence ID" value="KAK9149133.1"/>
    <property type="molecule type" value="Genomic_DNA"/>
</dbReference>
<organism evidence="2 3">
    <name type="scientific">Stephania cephalantha</name>
    <dbReference type="NCBI Taxonomy" id="152367"/>
    <lineage>
        <taxon>Eukaryota</taxon>
        <taxon>Viridiplantae</taxon>
        <taxon>Streptophyta</taxon>
        <taxon>Embryophyta</taxon>
        <taxon>Tracheophyta</taxon>
        <taxon>Spermatophyta</taxon>
        <taxon>Magnoliopsida</taxon>
        <taxon>Ranunculales</taxon>
        <taxon>Menispermaceae</taxon>
        <taxon>Menispermoideae</taxon>
        <taxon>Cissampelideae</taxon>
        <taxon>Stephania</taxon>
    </lineage>
</organism>
<protein>
    <submittedName>
        <fullName evidence="2">Uncharacterized protein</fullName>
    </submittedName>
</protein>
<sequence length="111" mass="12833">MRVYDVMRYAAVTRCMRGKYVIELSHHPSHHITHHIKPIPHNFFLFLQIKKYFFKSGERERRKNSERERDSKREREGERCGGSSGRRNSSGGVDGGAATTNSGNEQSGRRL</sequence>
<accession>A0AAP0KCG9</accession>
<keyword evidence="3" id="KW-1185">Reference proteome</keyword>
<name>A0AAP0KCG9_9MAGN</name>
<comment type="caution">
    <text evidence="2">The sequence shown here is derived from an EMBL/GenBank/DDBJ whole genome shotgun (WGS) entry which is preliminary data.</text>
</comment>
<evidence type="ECO:0000313" key="3">
    <source>
        <dbReference type="Proteomes" id="UP001419268"/>
    </source>
</evidence>
<evidence type="ECO:0000256" key="1">
    <source>
        <dbReference type="SAM" id="MobiDB-lite"/>
    </source>
</evidence>
<feature type="compositionally biased region" description="Basic and acidic residues" evidence="1">
    <location>
        <begin position="57"/>
        <end position="79"/>
    </location>
</feature>
<feature type="compositionally biased region" description="Polar residues" evidence="1">
    <location>
        <begin position="98"/>
        <end position="111"/>
    </location>
</feature>